<keyword evidence="2 4" id="KW-0689">Ribosomal protein</keyword>
<organism evidence="8 9">
    <name type="scientific">Candidatus Kuenenbacteria bacterium HGW-Kuenenbacteria-1</name>
    <dbReference type="NCBI Taxonomy" id="2013812"/>
    <lineage>
        <taxon>Bacteria</taxon>
        <taxon>Candidatus Kueneniibacteriota</taxon>
    </lineage>
</organism>
<dbReference type="Gene3D" id="3.100.10.10">
    <property type="match status" value="1"/>
</dbReference>
<dbReference type="GO" id="GO:0003735">
    <property type="term" value="F:structural constituent of ribosome"/>
    <property type="evidence" value="ECO:0007669"/>
    <property type="project" value="InterPro"/>
</dbReference>
<dbReference type="HAMAP" id="MF_01341">
    <property type="entry name" value="Ribosomal_uL15"/>
    <property type="match status" value="1"/>
</dbReference>
<dbReference type="SUPFAM" id="SSF52080">
    <property type="entry name" value="Ribosomal proteins L15p and L18e"/>
    <property type="match status" value="1"/>
</dbReference>
<dbReference type="GO" id="GO:0006412">
    <property type="term" value="P:translation"/>
    <property type="evidence" value="ECO:0007669"/>
    <property type="project" value="UniProtKB-UniRule"/>
</dbReference>
<feature type="compositionally biased region" description="Basic residues" evidence="6">
    <location>
        <begin position="11"/>
        <end position="25"/>
    </location>
</feature>
<evidence type="ECO:0000256" key="1">
    <source>
        <dbReference type="ARBA" id="ARBA00007320"/>
    </source>
</evidence>
<dbReference type="PANTHER" id="PTHR12934:SF11">
    <property type="entry name" value="LARGE RIBOSOMAL SUBUNIT PROTEIN UL15M"/>
    <property type="match status" value="1"/>
</dbReference>
<dbReference type="NCBIfam" id="TIGR01071">
    <property type="entry name" value="rplO_bact"/>
    <property type="match status" value="1"/>
</dbReference>
<gene>
    <name evidence="4 8" type="primary">rplO</name>
    <name evidence="8" type="ORF">CVV26_01640</name>
</gene>
<dbReference type="AlphaFoldDB" id="A0A2N1UNE8"/>
<feature type="domain" description="Large ribosomal subunit protein uL15/eL18" evidence="7">
    <location>
        <begin position="75"/>
        <end position="143"/>
    </location>
</feature>
<dbReference type="EMBL" id="PGYQ01000006">
    <property type="protein sequence ID" value="PKL72350.1"/>
    <property type="molecule type" value="Genomic_DNA"/>
</dbReference>
<evidence type="ECO:0000256" key="4">
    <source>
        <dbReference type="HAMAP-Rule" id="MF_01341"/>
    </source>
</evidence>
<reference evidence="8 9" key="1">
    <citation type="journal article" date="2017" name="ISME J.">
        <title>Potential for microbial H2 and metal transformations associated with novel bacteria and archaea in deep terrestrial subsurface sediments.</title>
        <authorList>
            <person name="Hernsdorf A.W."/>
            <person name="Amano Y."/>
            <person name="Miyakawa K."/>
            <person name="Ise K."/>
            <person name="Suzuki Y."/>
            <person name="Anantharaman K."/>
            <person name="Probst A."/>
            <person name="Burstein D."/>
            <person name="Thomas B.C."/>
            <person name="Banfield J.F."/>
        </authorList>
    </citation>
    <scope>NUCLEOTIDE SEQUENCE [LARGE SCALE GENOMIC DNA]</scope>
    <source>
        <strain evidence="8">HGW-Kuenenbacteria-1</strain>
    </source>
</reference>
<sequence>MLNLHNLKSTKGSRKKSKRIGRGGKRGSYSGRGMKGQKARSGGKKGLQLKGLKKMIQSIPKKRGFKSMHPKLEIVNIKQLSVKFKDDDIITPEILLKEKLVSKIKNGVKILGNGELKKKLIIKGCAISKFAKDKIEKAGGKVE</sequence>
<evidence type="ECO:0000256" key="2">
    <source>
        <dbReference type="ARBA" id="ARBA00022980"/>
    </source>
</evidence>
<accession>A0A2N1UNE8</accession>
<dbReference type="InterPro" id="IPR030878">
    <property type="entry name" value="Ribosomal_uL15"/>
</dbReference>
<evidence type="ECO:0000313" key="9">
    <source>
        <dbReference type="Proteomes" id="UP000233414"/>
    </source>
</evidence>
<dbReference type="PROSITE" id="PS00475">
    <property type="entry name" value="RIBOSOMAL_L15"/>
    <property type="match status" value="1"/>
</dbReference>
<name>A0A2N1UNE8_9BACT</name>
<dbReference type="InterPro" id="IPR005749">
    <property type="entry name" value="Ribosomal_uL15_bac-type"/>
</dbReference>
<dbReference type="GO" id="GO:0019843">
    <property type="term" value="F:rRNA binding"/>
    <property type="evidence" value="ECO:0007669"/>
    <property type="project" value="UniProtKB-UniRule"/>
</dbReference>
<comment type="caution">
    <text evidence="8">The sequence shown here is derived from an EMBL/GenBank/DDBJ whole genome shotgun (WGS) entry which is preliminary data.</text>
</comment>
<dbReference type="InterPro" id="IPR021131">
    <property type="entry name" value="Ribosomal_uL15/eL18"/>
</dbReference>
<comment type="similarity">
    <text evidence="1 4 5">Belongs to the universal ribosomal protein uL15 family.</text>
</comment>
<proteinExistence type="inferred from homology"/>
<keyword evidence="3 4" id="KW-0687">Ribonucleoprotein</keyword>
<dbReference type="Pfam" id="PF00828">
    <property type="entry name" value="Ribosomal_L27A"/>
    <property type="match status" value="1"/>
</dbReference>
<dbReference type="PANTHER" id="PTHR12934">
    <property type="entry name" value="50S RIBOSOMAL PROTEIN L15"/>
    <property type="match status" value="1"/>
</dbReference>
<comment type="function">
    <text evidence="4">Binds to the 23S rRNA.</text>
</comment>
<protein>
    <recommendedName>
        <fullName evidence="4">Large ribosomal subunit protein uL15</fullName>
    </recommendedName>
</protein>
<evidence type="ECO:0000259" key="7">
    <source>
        <dbReference type="Pfam" id="PF00828"/>
    </source>
</evidence>
<evidence type="ECO:0000313" key="8">
    <source>
        <dbReference type="EMBL" id="PKL72350.1"/>
    </source>
</evidence>
<dbReference type="Proteomes" id="UP000233414">
    <property type="component" value="Unassembled WGS sequence"/>
</dbReference>
<keyword evidence="4" id="KW-0694">RNA-binding</keyword>
<comment type="subunit">
    <text evidence="4">Part of the 50S ribosomal subunit.</text>
</comment>
<keyword evidence="4" id="KW-0699">rRNA-binding</keyword>
<dbReference type="InterPro" id="IPR001196">
    <property type="entry name" value="Ribosomal_uL15_CS"/>
</dbReference>
<evidence type="ECO:0000256" key="6">
    <source>
        <dbReference type="SAM" id="MobiDB-lite"/>
    </source>
</evidence>
<dbReference type="GO" id="GO:0022625">
    <property type="term" value="C:cytosolic large ribosomal subunit"/>
    <property type="evidence" value="ECO:0007669"/>
    <property type="project" value="TreeGrafter"/>
</dbReference>
<feature type="region of interest" description="Disordered" evidence="6">
    <location>
        <begin position="1"/>
        <end position="48"/>
    </location>
</feature>
<evidence type="ECO:0000256" key="3">
    <source>
        <dbReference type="ARBA" id="ARBA00023274"/>
    </source>
</evidence>
<evidence type="ECO:0000256" key="5">
    <source>
        <dbReference type="RuleBase" id="RU003888"/>
    </source>
</evidence>
<dbReference type="InterPro" id="IPR036227">
    <property type="entry name" value="Ribosomal_uL15/eL18_sf"/>
</dbReference>